<evidence type="ECO:0000313" key="24">
    <source>
        <dbReference type="EMBL" id="MBB1161993.1"/>
    </source>
</evidence>
<dbReference type="AlphaFoldDB" id="A0A839HJ49"/>
<comment type="similarity">
    <text evidence="4 21">Belongs to the folylpolyglutamate synthase family.</text>
</comment>
<evidence type="ECO:0000256" key="6">
    <source>
        <dbReference type="ARBA" id="ARBA00013025"/>
    </source>
</evidence>
<dbReference type="SUPFAM" id="SSF53623">
    <property type="entry name" value="MurD-like peptide ligases, catalytic domain"/>
    <property type="match status" value="1"/>
</dbReference>
<dbReference type="InterPro" id="IPR004101">
    <property type="entry name" value="Mur_ligase_C"/>
</dbReference>
<dbReference type="SUPFAM" id="SSF53244">
    <property type="entry name" value="MurD-like peptide ligases, peptide-binding domain"/>
    <property type="match status" value="1"/>
</dbReference>
<comment type="caution">
    <text evidence="24">The sequence shown here is derived from an EMBL/GenBank/DDBJ whole genome shotgun (WGS) entry which is preliminary data.</text>
</comment>
<dbReference type="GO" id="GO:0004326">
    <property type="term" value="F:tetrahydrofolylpolyglutamate synthase activity"/>
    <property type="evidence" value="ECO:0007669"/>
    <property type="project" value="UniProtKB-EC"/>
</dbReference>
<evidence type="ECO:0000256" key="5">
    <source>
        <dbReference type="ARBA" id="ARBA00013023"/>
    </source>
</evidence>
<dbReference type="InterPro" id="IPR013221">
    <property type="entry name" value="Mur_ligase_cen"/>
</dbReference>
<evidence type="ECO:0000256" key="11">
    <source>
        <dbReference type="ARBA" id="ARBA00022840"/>
    </source>
</evidence>
<dbReference type="NCBIfam" id="NF008101">
    <property type="entry name" value="PRK10846.1"/>
    <property type="match status" value="1"/>
</dbReference>
<comment type="pathway">
    <text evidence="3">Cofactor biosynthesis; tetrahydrofolylpolyglutamate biosynthesis.</text>
</comment>
<evidence type="ECO:0000313" key="25">
    <source>
        <dbReference type="Proteomes" id="UP000586093"/>
    </source>
</evidence>
<evidence type="ECO:0000256" key="2">
    <source>
        <dbReference type="ARBA" id="ARBA00004799"/>
    </source>
</evidence>
<dbReference type="Gene3D" id="3.40.1190.10">
    <property type="entry name" value="Mur-like, catalytic domain"/>
    <property type="match status" value="1"/>
</dbReference>
<evidence type="ECO:0000256" key="7">
    <source>
        <dbReference type="ARBA" id="ARBA00019357"/>
    </source>
</evidence>
<keyword evidence="11 21" id="KW-0067">ATP-binding</keyword>
<dbReference type="GO" id="GO:0005737">
    <property type="term" value="C:cytoplasm"/>
    <property type="evidence" value="ECO:0007669"/>
    <property type="project" value="TreeGrafter"/>
</dbReference>
<evidence type="ECO:0000259" key="22">
    <source>
        <dbReference type="Pfam" id="PF02875"/>
    </source>
</evidence>
<dbReference type="GO" id="GO:0046654">
    <property type="term" value="P:tetrahydrofolate biosynthetic process"/>
    <property type="evidence" value="ECO:0007669"/>
    <property type="project" value="UniProtKB-UniPathway"/>
</dbReference>
<feature type="domain" description="Mur ligase central" evidence="23">
    <location>
        <begin position="54"/>
        <end position="193"/>
    </location>
</feature>
<evidence type="ECO:0000256" key="13">
    <source>
        <dbReference type="ARBA" id="ARBA00022909"/>
    </source>
</evidence>
<accession>A0A839HJ49</accession>
<evidence type="ECO:0000256" key="9">
    <source>
        <dbReference type="ARBA" id="ARBA00022723"/>
    </source>
</evidence>
<dbReference type="NCBIfam" id="TIGR01499">
    <property type="entry name" value="folC"/>
    <property type="match status" value="1"/>
</dbReference>
<keyword evidence="12" id="KW-0460">Magnesium</keyword>
<dbReference type="InterPro" id="IPR036615">
    <property type="entry name" value="Mur_ligase_C_dom_sf"/>
</dbReference>
<comment type="function">
    <text evidence="1">Functions in two distinct reactions of the de novo folate biosynthetic pathway. Catalyzes the addition of a glutamate residue to dihydropteroate (7,8-dihydropteroate or H2Pte) to form dihydrofolate (7,8-dihydrofolate monoglutamate or H2Pte-Glu). Also catalyzes successive additions of L-glutamate to tetrahydrofolate or 10-formyltetrahydrofolate or 5,10-methylenetetrahydrofolate, leading to folylpolyglutamate derivatives.</text>
</comment>
<proteinExistence type="inferred from homology"/>
<keyword evidence="13" id="KW-0289">Folate biosynthesis</keyword>
<dbReference type="PANTHER" id="PTHR11136:SF0">
    <property type="entry name" value="DIHYDROFOLATE SYNTHETASE-RELATED"/>
    <property type="match status" value="1"/>
</dbReference>
<evidence type="ECO:0000256" key="12">
    <source>
        <dbReference type="ARBA" id="ARBA00022842"/>
    </source>
</evidence>
<evidence type="ECO:0000256" key="21">
    <source>
        <dbReference type="PIRNR" id="PIRNR001563"/>
    </source>
</evidence>
<evidence type="ECO:0000256" key="14">
    <source>
        <dbReference type="ARBA" id="ARBA00030048"/>
    </source>
</evidence>
<evidence type="ECO:0000256" key="18">
    <source>
        <dbReference type="ARBA" id="ARBA00047808"/>
    </source>
</evidence>
<feature type="domain" description="Mur ligase C-terminal" evidence="22">
    <location>
        <begin position="306"/>
        <end position="428"/>
    </location>
</feature>
<protein>
    <recommendedName>
        <fullName evidence="7">Dihydrofolate synthase/folylpolyglutamate synthase</fullName>
        <ecNumber evidence="5">6.3.2.12</ecNumber>
        <ecNumber evidence="6">6.3.2.17</ecNumber>
    </recommendedName>
    <alternativeName>
        <fullName evidence="16">Folylpoly-gamma-glutamate synthetase-dihydrofolate synthetase</fullName>
    </alternativeName>
    <alternativeName>
        <fullName evidence="14">Folylpolyglutamate synthetase</fullName>
    </alternativeName>
    <alternativeName>
        <fullName evidence="15">Tetrahydrofolylpolyglutamate synthase</fullName>
    </alternativeName>
</protein>
<comment type="catalytic activity">
    <reaction evidence="19">
        <text>(6R)-5,10-methylenetetrahydrofolyl-(gamma-L-Glu)(n) + L-glutamate + ATP = (6R)-5,10-methylenetetrahydrofolyl-(gamma-L-Glu)(n+1) + ADP + phosphate + H(+)</text>
        <dbReference type="Rhea" id="RHEA:51912"/>
        <dbReference type="Rhea" id="RHEA-COMP:13257"/>
        <dbReference type="Rhea" id="RHEA-COMP:13258"/>
        <dbReference type="ChEBI" id="CHEBI:15378"/>
        <dbReference type="ChEBI" id="CHEBI:29985"/>
        <dbReference type="ChEBI" id="CHEBI:30616"/>
        <dbReference type="ChEBI" id="CHEBI:43474"/>
        <dbReference type="ChEBI" id="CHEBI:136572"/>
        <dbReference type="ChEBI" id="CHEBI:456216"/>
        <dbReference type="EC" id="6.3.2.17"/>
    </reaction>
</comment>
<evidence type="ECO:0000259" key="23">
    <source>
        <dbReference type="Pfam" id="PF08245"/>
    </source>
</evidence>
<dbReference type="GO" id="GO:0005524">
    <property type="term" value="F:ATP binding"/>
    <property type="evidence" value="ECO:0007669"/>
    <property type="project" value="UniProtKB-KW"/>
</dbReference>
<evidence type="ECO:0000256" key="15">
    <source>
        <dbReference type="ARBA" id="ARBA00030592"/>
    </source>
</evidence>
<evidence type="ECO:0000256" key="3">
    <source>
        <dbReference type="ARBA" id="ARBA00005150"/>
    </source>
</evidence>
<evidence type="ECO:0000256" key="16">
    <source>
        <dbReference type="ARBA" id="ARBA00032510"/>
    </source>
</evidence>
<dbReference type="EMBL" id="JACIVI010000002">
    <property type="protein sequence ID" value="MBB1161993.1"/>
    <property type="molecule type" value="Genomic_DNA"/>
</dbReference>
<sequence>MDAALGSPPRPDDLAAWLAWAERLNPQPIEMGLDRVRAVHQALGLVPRVPVITVGGTNGKGSTCAMLSALLQSGGYRVGCYTSPHLLHPTERVRIDGVPVAEERLAAACARVESARGTLPLTPFEFGTLAALCVFDETPLDALVLEVGLGGRLDAVNVVDADVSVVTSIGIDHIEFLGNTRDAIGFEKAGIFRPGRPALCGDPHPPLGLLQQAQALGAPLWSQGAGYGWSACPCADGTPGWRFWRVDAGLPDACRVIEPLPLPALEGEIQLDNAATALMALDRLRDRLPLPDEALRAGLRRVQLAGRFQRLGTRPDIILDVAHNPHAAQRLAATLAGQPLAGRTLAVLAMLRDKDMRGVVQALAAQVQGWCIAPITERRGASIEELSAALQAGGAQGPVTACTDIAAALAAARADAGPEDRVIVCGSFVTVGTALQQLIAEAAVGTMAAAAGERRAADKAIFV</sequence>
<dbReference type="Pfam" id="PF02875">
    <property type="entry name" value="Mur_ligase_C"/>
    <property type="match status" value="1"/>
</dbReference>
<evidence type="ECO:0000256" key="10">
    <source>
        <dbReference type="ARBA" id="ARBA00022741"/>
    </source>
</evidence>
<comment type="catalytic activity">
    <reaction evidence="20">
        <text>7,8-dihydropteroate + L-glutamate + ATP = 7,8-dihydrofolate + ADP + phosphate + H(+)</text>
        <dbReference type="Rhea" id="RHEA:23584"/>
        <dbReference type="ChEBI" id="CHEBI:15378"/>
        <dbReference type="ChEBI" id="CHEBI:17839"/>
        <dbReference type="ChEBI" id="CHEBI:29985"/>
        <dbReference type="ChEBI" id="CHEBI:30616"/>
        <dbReference type="ChEBI" id="CHEBI:43474"/>
        <dbReference type="ChEBI" id="CHEBI:57451"/>
        <dbReference type="ChEBI" id="CHEBI:456216"/>
        <dbReference type="EC" id="6.3.2.12"/>
    </reaction>
</comment>
<keyword evidence="10 21" id="KW-0547">Nucleotide-binding</keyword>
<comment type="catalytic activity">
    <reaction evidence="18">
        <text>10-formyltetrahydrofolyl-(gamma-L-Glu)(n) + L-glutamate + ATP = 10-formyltetrahydrofolyl-(gamma-L-Glu)(n+1) + ADP + phosphate + H(+)</text>
        <dbReference type="Rhea" id="RHEA:51904"/>
        <dbReference type="Rhea" id="RHEA-COMP:13088"/>
        <dbReference type="Rhea" id="RHEA-COMP:14300"/>
        <dbReference type="ChEBI" id="CHEBI:15378"/>
        <dbReference type="ChEBI" id="CHEBI:29985"/>
        <dbReference type="ChEBI" id="CHEBI:30616"/>
        <dbReference type="ChEBI" id="CHEBI:43474"/>
        <dbReference type="ChEBI" id="CHEBI:134413"/>
        <dbReference type="ChEBI" id="CHEBI:456216"/>
        <dbReference type="EC" id="6.3.2.17"/>
    </reaction>
</comment>
<dbReference type="EC" id="6.3.2.17" evidence="6"/>
<dbReference type="GO" id="GO:0008841">
    <property type="term" value="F:dihydrofolate synthase activity"/>
    <property type="evidence" value="ECO:0007669"/>
    <property type="project" value="UniProtKB-EC"/>
</dbReference>
<evidence type="ECO:0000256" key="17">
    <source>
        <dbReference type="ARBA" id="ARBA00047493"/>
    </source>
</evidence>
<dbReference type="GO" id="GO:0046656">
    <property type="term" value="P:folic acid biosynthetic process"/>
    <property type="evidence" value="ECO:0007669"/>
    <property type="project" value="UniProtKB-KW"/>
</dbReference>
<evidence type="ECO:0000256" key="20">
    <source>
        <dbReference type="ARBA" id="ARBA00049161"/>
    </source>
</evidence>
<evidence type="ECO:0000256" key="19">
    <source>
        <dbReference type="ARBA" id="ARBA00049035"/>
    </source>
</evidence>
<keyword evidence="25" id="KW-1185">Reference proteome</keyword>
<dbReference type="EC" id="6.3.2.12" evidence="5"/>
<keyword evidence="8 21" id="KW-0436">Ligase</keyword>
<dbReference type="PANTHER" id="PTHR11136">
    <property type="entry name" value="FOLYLPOLYGLUTAMATE SYNTHASE-RELATED"/>
    <property type="match status" value="1"/>
</dbReference>
<dbReference type="Gene3D" id="3.90.190.20">
    <property type="entry name" value="Mur ligase, C-terminal domain"/>
    <property type="match status" value="1"/>
</dbReference>
<evidence type="ECO:0000256" key="1">
    <source>
        <dbReference type="ARBA" id="ARBA00002714"/>
    </source>
</evidence>
<comment type="catalytic activity">
    <reaction evidence="17">
        <text>(6S)-5,6,7,8-tetrahydrofolyl-(gamma-L-Glu)(n) + L-glutamate + ATP = (6S)-5,6,7,8-tetrahydrofolyl-(gamma-L-Glu)(n+1) + ADP + phosphate + H(+)</text>
        <dbReference type="Rhea" id="RHEA:10580"/>
        <dbReference type="Rhea" id="RHEA-COMP:14738"/>
        <dbReference type="Rhea" id="RHEA-COMP:14740"/>
        <dbReference type="ChEBI" id="CHEBI:15378"/>
        <dbReference type="ChEBI" id="CHEBI:29985"/>
        <dbReference type="ChEBI" id="CHEBI:30616"/>
        <dbReference type="ChEBI" id="CHEBI:43474"/>
        <dbReference type="ChEBI" id="CHEBI:141005"/>
        <dbReference type="ChEBI" id="CHEBI:456216"/>
        <dbReference type="EC" id="6.3.2.17"/>
    </reaction>
</comment>
<dbReference type="PIRSF" id="PIRSF001563">
    <property type="entry name" value="Folylpolyglu_synth"/>
    <property type="match status" value="1"/>
</dbReference>
<evidence type="ECO:0000256" key="8">
    <source>
        <dbReference type="ARBA" id="ARBA00022598"/>
    </source>
</evidence>
<dbReference type="InterPro" id="IPR036565">
    <property type="entry name" value="Mur-like_cat_sf"/>
</dbReference>
<comment type="pathway">
    <text evidence="2">Cofactor biosynthesis; tetrahydrofolate biosynthesis; 7,8-dihydrofolate from 2-amino-4-hydroxy-6-hydroxymethyl-7,8-dihydropteridine diphosphate and 4-aminobenzoate: step 2/2.</text>
</comment>
<gene>
    <name evidence="24" type="primary">folC</name>
    <name evidence="24" type="ORF">H4F90_08375</name>
</gene>
<name>A0A839HJ49_9BURK</name>
<evidence type="ECO:0000256" key="4">
    <source>
        <dbReference type="ARBA" id="ARBA00008276"/>
    </source>
</evidence>
<keyword evidence="9" id="KW-0479">Metal-binding</keyword>
<dbReference type="Pfam" id="PF08245">
    <property type="entry name" value="Mur_ligase_M"/>
    <property type="match status" value="1"/>
</dbReference>
<organism evidence="24 25">
    <name type="scientific">Aquariibacter albus</name>
    <dbReference type="NCBI Taxonomy" id="2759899"/>
    <lineage>
        <taxon>Bacteria</taxon>
        <taxon>Pseudomonadati</taxon>
        <taxon>Pseudomonadota</taxon>
        <taxon>Betaproteobacteria</taxon>
        <taxon>Burkholderiales</taxon>
        <taxon>Sphaerotilaceae</taxon>
        <taxon>Aquariibacter</taxon>
    </lineage>
</organism>
<dbReference type="GO" id="GO:0046872">
    <property type="term" value="F:metal ion binding"/>
    <property type="evidence" value="ECO:0007669"/>
    <property type="project" value="UniProtKB-KW"/>
</dbReference>
<dbReference type="InterPro" id="IPR001645">
    <property type="entry name" value="Folylpolyglutamate_synth"/>
</dbReference>
<dbReference type="Proteomes" id="UP000586093">
    <property type="component" value="Unassembled WGS sequence"/>
</dbReference>
<dbReference type="UniPathway" id="UPA00077">
    <property type="reaction ID" value="UER00157"/>
</dbReference>
<reference evidence="24 25" key="1">
    <citation type="submission" date="2020-08" db="EMBL/GenBank/DDBJ databases">
        <title>Aquariorum lacteus gen. nov., sp. nov., a new member of the family Comamonadaceae, isolated from freshwater aquarium.</title>
        <authorList>
            <person name="Chun S.-J."/>
        </authorList>
    </citation>
    <scope>NUCLEOTIDE SEQUENCE [LARGE SCALE GENOMIC DNA]</scope>
    <source>
        <strain evidence="24 25">SJAQ100</strain>
    </source>
</reference>